<dbReference type="SMART" id="SM00406">
    <property type="entry name" value="IGv"/>
    <property type="match status" value="1"/>
</dbReference>
<dbReference type="InterPro" id="IPR013106">
    <property type="entry name" value="Ig_V-set"/>
</dbReference>
<dbReference type="PANTHER" id="PTHR23268">
    <property type="entry name" value="T-CELL RECEPTOR BETA CHAIN"/>
    <property type="match status" value="1"/>
</dbReference>
<organism evidence="4 5">
    <name type="scientific">Erpetoichthys calabaricus</name>
    <name type="common">Rope fish</name>
    <name type="synonym">Calamoichthys calabaricus</name>
    <dbReference type="NCBI Taxonomy" id="27687"/>
    <lineage>
        <taxon>Eukaryota</taxon>
        <taxon>Metazoa</taxon>
        <taxon>Chordata</taxon>
        <taxon>Craniata</taxon>
        <taxon>Vertebrata</taxon>
        <taxon>Euteleostomi</taxon>
        <taxon>Actinopterygii</taxon>
        <taxon>Polypteriformes</taxon>
        <taxon>Polypteridae</taxon>
        <taxon>Erpetoichthys</taxon>
    </lineage>
</organism>
<reference evidence="4" key="3">
    <citation type="submission" date="2025-09" db="UniProtKB">
        <authorList>
            <consortium name="Ensembl"/>
        </authorList>
    </citation>
    <scope>IDENTIFICATION</scope>
</reference>
<evidence type="ECO:0000313" key="5">
    <source>
        <dbReference type="Proteomes" id="UP000694620"/>
    </source>
</evidence>
<dbReference type="Gene3D" id="2.60.40.10">
    <property type="entry name" value="Immunoglobulins"/>
    <property type="match status" value="1"/>
</dbReference>
<proteinExistence type="predicted"/>
<keyword evidence="2" id="KW-0391">Immunity</keyword>
<dbReference type="InterPro" id="IPR013783">
    <property type="entry name" value="Ig-like_fold"/>
</dbReference>
<reference evidence="4" key="2">
    <citation type="submission" date="2025-08" db="UniProtKB">
        <authorList>
            <consortium name="Ensembl"/>
        </authorList>
    </citation>
    <scope>IDENTIFICATION</scope>
</reference>
<dbReference type="PROSITE" id="PS50835">
    <property type="entry name" value="IG_LIKE"/>
    <property type="match status" value="1"/>
</dbReference>
<protein>
    <recommendedName>
        <fullName evidence="3">Ig-like domain-containing protein</fullName>
    </recommendedName>
</protein>
<keyword evidence="5" id="KW-1185">Reference proteome</keyword>
<dbReference type="GO" id="GO:0007166">
    <property type="term" value="P:cell surface receptor signaling pathway"/>
    <property type="evidence" value="ECO:0007669"/>
    <property type="project" value="TreeGrafter"/>
</dbReference>
<dbReference type="SMART" id="SM00409">
    <property type="entry name" value="IG"/>
    <property type="match status" value="1"/>
</dbReference>
<dbReference type="Ensembl" id="ENSECRT00000006576.1">
    <property type="protein sequence ID" value="ENSECRP00000006473.1"/>
    <property type="gene ID" value="ENSECRG00000004317.1"/>
</dbReference>
<evidence type="ECO:0000256" key="1">
    <source>
        <dbReference type="ARBA" id="ARBA00022729"/>
    </source>
</evidence>
<dbReference type="InterPro" id="IPR050413">
    <property type="entry name" value="TCR_beta_variable"/>
</dbReference>
<dbReference type="AlphaFoldDB" id="A0A8C4X593"/>
<dbReference type="Pfam" id="PF07686">
    <property type="entry name" value="V-set"/>
    <property type="match status" value="1"/>
</dbReference>
<evidence type="ECO:0000313" key="4">
    <source>
        <dbReference type="Ensembl" id="ENSECRP00000006473.1"/>
    </source>
</evidence>
<dbReference type="SUPFAM" id="SSF48726">
    <property type="entry name" value="Immunoglobulin"/>
    <property type="match status" value="1"/>
</dbReference>
<dbReference type="InterPro" id="IPR003599">
    <property type="entry name" value="Ig_sub"/>
</dbReference>
<evidence type="ECO:0000259" key="3">
    <source>
        <dbReference type="PROSITE" id="PS50835"/>
    </source>
</evidence>
<dbReference type="InterPro" id="IPR036179">
    <property type="entry name" value="Ig-like_dom_sf"/>
</dbReference>
<accession>A0A8C4X593</accession>
<reference evidence="4" key="1">
    <citation type="submission" date="2021-06" db="EMBL/GenBank/DDBJ databases">
        <authorList>
            <consortium name="Wellcome Sanger Institute Data Sharing"/>
        </authorList>
    </citation>
    <scope>NUCLEOTIDE SEQUENCE [LARGE SCALE GENOMIC DNA]</scope>
</reference>
<feature type="domain" description="Ig-like" evidence="3">
    <location>
        <begin position="14"/>
        <end position="119"/>
    </location>
</feature>
<evidence type="ECO:0000256" key="2">
    <source>
        <dbReference type="ARBA" id="ARBA00022859"/>
    </source>
</evidence>
<sequence length="119" mass="13453">NMDSELCAAFISVPNCIGQVTVMVSQSPSNVIVKQNQSVNLKCYQSASYNNMYWYRQQSTTELHLVVFSLFMNNPEYGNNIPKRFTATRSTRENITLEMNNAETSDTGFYLCAVSNTVK</sequence>
<dbReference type="GeneTree" id="ENSGT01050000245653"/>
<dbReference type="GO" id="GO:0005886">
    <property type="term" value="C:plasma membrane"/>
    <property type="evidence" value="ECO:0007669"/>
    <property type="project" value="TreeGrafter"/>
</dbReference>
<keyword evidence="1" id="KW-0732">Signal</keyword>
<name>A0A8C4X593_ERPCA</name>
<dbReference type="Proteomes" id="UP000694620">
    <property type="component" value="Chromosome 3"/>
</dbReference>
<dbReference type="GO" id="GO:0002376">
    <property type="term" value="P:immune system process"/>
    <property type="evidence" value="ECO:0007669"/>
    <property type="project" value="UniProtKB-KW"/>
</dbReference>
<dbReference type="InterPro" id="IPR007110">
    <property type="entry name" value="Ig-like_dom"/>
</dbReference>